<feature type="transmembrane region" description="Helical" evidence="6">
    <location>
        <begin position="240"/>
        <end position="262"/>
    </location>
</feature>
<keyword evidence="4 6" id="KW-0472">Membrane</keyword>
<dbReference type="InterPro" id="IPR011701">
    <property type="entry name" value="MFS"/>
</dbReference>
<dbReference type="PROSITE" id="PS50850">
    <property type="entry name" value="MFS"/>
    <property type="match status" value="1"/>
</dbReference>
<feature type="transmembrane region" description="Helical" evidence="6">
    <location>
        <begin position="302"/>
        <end position="319"/>
    </location>
</feature>
<dbReference type="CDD" id="cd17324">
    <property type="entry name" value="MFS_NepI_like"/>
    <property type="match status" value="1"/>
</dbReference>
<dbReference type="AlphaFoldDB" id="A0A1I2G9B4"/>
<evidence type="ECO:0000313" key="9">
    <source>
        <dbReference type="Proteomes" id="UP000199323"/>
    </source>
</evidence>
<evidence type="ECO:0000256" key="1">
    <source>
        <dbReference type="ARBA" id="ARBA00004651"/>
    </source>
</evidence>
<proteinExistence type="predicted"/>
<keyword evidence="9" id="KW-1185">Reference proteome</keyword>
<evidence type="ECO:0000259" key="7">
    <source>
        <dbReference type="PROSITE" id="PS50850"/>
    </source>
</evidence>
<keyword evidence="3 6" id="KW-1133">Transmembrane helix</keyword>
<evidence type="ECO:0000313" key="8">
    <source>
        <dbReference type="EMBL" id="SFF13336.1"/>
    </source>
</evidence>
<accession>A0A1I2G9B4</accession>
<feature type="transmembrane region" description="Helical" evidence="6">
    <location>
        <begin position="268"/>
        <end position="290"/>
    </location>
</feature>
<protein>
    <submittedName>
        <fullName evidence="8">Predicted arabinose efflux permease, MFS family</fullName>
    </submittedName>
</protein>
<feature type="transmembrane region" description="Helical" evidence="6">
    <location>
        <begin position="32"/>
        <end position="49"/>
    </location>
</feature>
<dbReference type="GO" id="GO:0022857">
    <property type="term" value="F:transmembrane transporter activity"/>
    <property type="evidence" value="ECO:0007669"/>
    <property type="project" value="InterPro"/>
</dbReference>
<dbReference type="GO" id="GO:0005886">
    <property type="term" value="C:plasma membrane"/>
    <property type="evidence" value="ECO:0007669"/>
    <property type="project" value="UniProtKB-SubCell"/>
</dbReference>
<dbReference type="STRING" id="380248.SAMN05216251_108314"/>
<gene>
    <name evidence="8" type="ORF">SAMN05216251_108314</name>
</gene>
<comment type="subcellular location">
    <subcellularLocation>
        <location evidence="1">Cell membrane</location>
        <topology evidence="1">Multi-pass membrane protein</topology>
    </subcellularLocation>
</comment>
<feature type="transmembrane region" description="Helical" evidence="6">
    <location>
        <begin position="61"/>
        <end position="86"/>
    </location>
</feature>
<dbReference type="InterPro" id="IPR020846">
    <property type="entry name" value="MFS_dom"/>
</dbReference>
<feature type="transmembrane region" description="Helical" evidence="6">
    <location>
        <begin position="362"/>
        <end position="382"/>
    </location>
</feature>
<dbReference type="OrthoDB" id="9815356at2"/>
<feature type="transmembrane region" description="Helical" evidence="6">
    <location>
        <begin position="325"/>
        <end position="350"/>
    </location>
</feature>
<organism evidence="8 9">
    <name type="scientific">Actinacidiphila alni</name>
    <dbReference type="NCBI Taxonomy" id="380248"/>
    <lineage>
        <taxon>Bacteria</taxon>
        <taxon>Bacillati</taxon>
        <taxon>Actinomycetota</taxon>
        <taxon>Actinomycetes</taxon>
        <taxon>Kitasatosporales</taxon>
        <taxon>Streptomycetaceae</taxon>
        <taxon>Actinacidiphila</taxon>
    </lineage>
</organism>
<sequence length="451" mass="46363">MSQPSSAAPSPGPDAAISASGNASASGPPRRLIVLLAVACGLTVANLYYAQPLLSELRHTFGIDAVTAGSLVTVSQLGYAAGLLLIVPLGDVLEKRRLATVLLALTTGGLVLAGLAPGFPVLLVALLIVGTTLVVAQILVPFAADLAPDETRGKVVGQVMSGLLTGILLSRTFGSVLAGATSWRVVYLTSAALMVVMTLVLRRSLPRRAPGAEAAALSYGMLLRSTGRLLRVYPALRRRALYQAAMFGTFSVFWTTISFVLTSEPFDYAQWQVGLFALAGAGGALVAPLAGRWADRGLVRPMTAAAFAVAALSFGLAGVGRHSVIALGAAAVLLDMAVQTTLILGQQVIYRLDGQARSRLNSAFMATFFVGGAVGSQAGSYAYHAGGWTAAAALGAALPALALLYWTTELRRPRDRDKAAAHAAAEPPTPGVSSSPPPPGSPEAGRAAADR</sequence>
<evidence type="ECO:0000256" key="4">
    <source>
        <dbReference type="ARBA" id="ARBA00023136"/>
    </source>
</evidence>
<dbReference type="RefSeq" id="WP_093714271.1">
    <property type="nucleotide sequence ID" value="NZ_FONG01000008.1"/>
</dbReference>
<dbReference type="PANTHER" id="PTHR42910">
    <property type="entry name" value="TRANSPORTER SCO4007-RELATED"/>
    <property type="match status" value="1"/>
</dbReference>
<feature type="region of interest" description="Disordered" evidence="5">
    <location>
        <begin position="415"/>
        <end position="451"/>
    </location>
</feature>
<feature type="region of interest" description="Disordered" evidence="5">
    <location>
        <begin position="1"/>
        <end position="26"/>
    </location>
</feature>
<feature type="transmembrane region" description="Helical" evidence="6">
    <location>
        <begin position="185"/>
        <end position="201"/>
    </location>
</feature>
<dbReference type="InterPro" id="IPR036259">
    <property type="entry name" value="MFS_trans_sf"/>
</dbReference>
<reference evidence="8 9" key="1">
    <citation type="submission" date="2016-10" db="EMBL/GenBank/DDBJ databases">
        <authorList>
            <person name="de Groot N.N."/>
        </authorList>
    </citation>
    <scope>NUCLEOTIDE SEQUENCE [LARGE SCALE GENOMIC DNA]</scope>
    <source>
        <strain evidence="8 9">CGMCC 4.3510</strain>
    </source>
</reference>
<feature type="transmembrane region" description="Helical" evidence="6">
    <location>
        <begin position="388"/>
        <end position="406"/>
    </location>
</feature>
<evidence type="ECO:0000256" key="6">
    <source>
        <dbReference type="SAM" id="Phobius"/>
    </source>
</evidence>
<feature type="transmembrane region" description="Helical" evidence="6">
    <location>
        <begin position="122"/>
        <end position="143"/>
    </location>
</feature>
<dbReference type="Gene3D" id="1.20.1250.20">
    <property type="entry name" value="MFS general substrate transporter like domains"/>
    <property type="match status" value="1"/>
</dbReference>
<evidence type="ECO:0000256" key="5">
    <source>
        <dbReference type="SAM" id="MobiDB-lite"/>
    </source>
</evidence>
<evidence type="ECO:0000256" key="3">
    <source>
        <dbReference type="ARBA" id="ARBA00022989"/>
    </source>
</evidence>
<dbReference type="EMBL" id="FONG01000008">
    <property type="protein sequence ID" value="SFF13336.1"/>
    <property type="molecule type" value="Genomic_DNA"/>
</dbReference>
<feature type="compositionally biased region" description="Pro residues" evidence="5">
    <location>
        <begin position="427"/>
        <end position="441"/>
    </location>
</feature>
<feature type="transmembrane region" description="Helical" evidence="6">
    <location>
        <begin position="155"/>
        <end position="173"/>
    </location>
</feature>
<dbReference type="Proteomes" id="UP000199323">
    <property type="component" value="Unassembled WGS sequence"/>
</dbReference>
<feature type="domain" description="Major facilitator superfamily (MFS) profile" evidence="7">
    <location>
        <begin position="32"/>
        <end position="414"/>
    </location>
</feature>
<name>A0A1I2G9B4_9ACTN</name>
<dbReference type="PANTHER" id="PTHR42910:SF1">
    <property type="entry name" value="MAJOR FACILITATOR SUPERFAMILY (MFS) PROFILE DOMAIN-CONTAINING PROTEIN"/>
    <property type="match status" value="1"/>
</dbReference>
<dbReference type="SUPFAM" id="SSF103473">
    <property type="entry name" value="MFS general substrate transporter"/>
    <property type="match status" value="1"/>
</dbReference>
<keyword evidence="2 6" id="KW-0812">Transmembrane</keyword>
<feature type="transmembrane region" description="Helical" evidence="6">
    <location>
        <begin position="98"/>
        <end position="116"/>
    </location>
</feature>
<evidence type="ECO:0000256" key="2">
    <source>
        <dbReference type="ARBA" id="ARBA00022692"/>
    </source>
</evidence>
<dbReference type="Pfam" id="PF07690">
    <property type="entry name" value="MFS_1"/>
    <property type="match status" value="1"/>
</dbReference>